<reference evidence="2" key="1">
    <citation type="journal article" date="2020" name="Stud. Mycol.">
        <title>101 Dothideomycetes genomes: a test case for predicting lifestyles and emergence of pathogens.</title>
        <authorList>
            <person name="Haridas S."/>
            <person name="Albert R."/>
            <person name="Binder M."/>
            <person name="Bloem J."/>
            <person name="Labutti K."/>
            <person name="Salamov A."/>
            <person name="Andreopoulos B."/>
            <person name="Baker S."/>
            <person name="Barry K."/>
            <person name="Bills G."/>
            <person name="Bluhm B."/>
            <person name="Cannon C."/>
            <person name="Castanera R."/>
            <person name="Culley D."/>
            <person name="Daum C."/>
            <person name="Ezra D."/>
            <person name="Gonzalez J."/>
            <person name="Henrissat B."/>
            <person name="Kuo A."/>
            <person name="Liang C."/>
            <person name="Lipzen A."/>
            <person name="Lutzoni F."/>
            <person name="Magnuson J."/>
            <person name="Mondo S."/>
            <person name="Nolan M."/>
            <person name="Ohm R."/>
            <person name="Pangilinan J."/>
            <person name="Park H.-J."/>
            <person name="Ramirez L."/>
            <person name="Alfaro M."/>
            <person name="Sun H."/>
            <person name="Tritt A."/>
            <person name="Yoshinaga Y."/>
            <person name="Zwiers L.-H."/>
            <person name="Turgeon B."/>
            <person name="Goodwin S."/>
            <person name="Spatafora J."/>
            <person name="Crous P."/>
            <person name="Grigoriev I."/>
        </authorList>
    </citation>
    <scope>NUCLEOTIDE SEQUENCE</scope>
    <source>
        <strain evidence="2">CBS 279.74</strain>
    </source>
</reference>
<proteinExistence type="predicted"/>
<dbReference type="AlphaFoldDB" id="A0A6G1KJL5"/>
<evidence type="ECO:0000256" key="1">
    <source>
        <dbReference type="SAM" id="SignalP"/>
    </source>
</evidence>
<feature type="signal peptide" evidence="1">
    <location>
        <begin position="1"/>
        <end position="19"/>
    </location>
</feature>
<keyword evidence="3" id="KW-1185">Reference proteome</keyword>
<sequence length="172" mass="18284">MRSSIFHLVPLLAATLCAAAPLEPTNFLLVTSNQSSPNYNSSDLQVVSATSLFDPYYQPALLLRLIGPGYGSLPNFTLTSGTLHTTASGPHGVGQYEYNSTVVAGGAELQFLASQQPQGNIALEGGYLVTVDGESDGWTVCDSKLSSRTLWWKGVGGNCTQTWLHAVTKAPY</sequence>
<evidence type="ECO:0008006" key="4">
    <source>
        <dbReference type="Google" id="ProtNLM"/>
    </source>
</evidence>
<name>A0A6G1KJL5_9PLEO</name>
<dbReference type="Proteomes" id="UP000799428">
    <property type="component" value="Unassembled WGS sequence"/>
</dbReference>
<dbReference type="OrthoDB" id="5317242at2759"/>
<accession>A0A6G1KJL5</accession>
<organism evidence="2 3">
    <name type="scientific">Pleomassaria siparia CBS 279.74</name>
    <dbReference type="NCBI Taxonomy" id="1314801"/>
    <lineage>
        <taxon>Eukaryota</taxon>
        <taxon>Fungi</taxon>
        <taxon>Dikarya</taxon>
        <taxon>Ascomycota</taxon>
        <taxon>Pezizomycotina</taxon>
        <taxon>Dothideomycetes</taxon>
        <taxon>Pleosporomycetidae</taxon>
        <taxon>Pleosporales</taxon>
        <taxon>Pleomassariaceae</taxon>
        <taxon>Pleomassaria</taxon>
    </lineage>
</organism>
<gene>
    <name evidence="2" type="ORF">K504DRAFT_401775</name>
</gene>
<dbReference type="EMBL" id="MU005766">
    <property type="protein sequence ID" value="KAF2712672.1"/>
    <property type="molecule type" value="Genomic_DNA"/>
</dbReference>
<evidence type="ECO:0000313" key="2">
    <source>
        <dbReference type="EMBL" id="KAF2712672.1"/>
    </source>
</evidence>
<feature type="chain" id="PRO_5026153847" description="Pullulan synthetase" evidence="1">
    <location>
        <begin position="20"/>
        <end position="172"/>
    </location>
</feature>
<keyword evidence="1" id="KW-0732">Signal</keyword>
<evidence type="ECO:0000313" key="3">
    <source>
        <dbReference type="Proteomes" id="UP000799428"/>
    </source>
</evidence>
<protein>
    <recommendedName>
        <fullName evidence="4">Pullulan synthetase</fullName>
    </recommendedName>
</protein>